<dbReference type="PATRIC" id="fig|307121.4.peg.1212"/>
<keyword evidence="4" id="KW-1133">Transmembrane helix</keyword>
<feature type="transmembrane region" description="Helical" evidence="4">
    <location>
        <begin position="118"/>
        <end position="138"/>
    </location>
</feature>
<dbReference type="AlphaFoldDB" id="A0A1C3MZI2"/>
<dbReference type="CDD" id="cd00838">
    <property type="entry name" value="MPP_superfamily"/>
    <property type="match status" value="1"/>
</dbReference>
<dbReference type="Pfam" id="PF00149">
    <property type="entry name" value="Metallophos"/>
    <property type="match status" value="1"/>
</dbReference>
<dbReference type="SUPFAM" id="SSF56300">
    <property type="entry name" value="Metallo-dependent phosphatases"/>
    <property type="match status" value="1"/>
</dbReference>
<keyword evidence="4" id="KW-0472">Membrane</keyword>
<feature type="compositionally biased region" description="Low complexity" evidence="3">
    <location>
        <begin position="482"/>
        <end position="502"/>
    </location>
</feature>
<name>A0A1C3MZI2_9ACTN</name>
<evidence type="ECO:0000313" key="7">
    <source>
        <dbReference type="Proteomes" id="UP000199393"/>
    </source>
</evidence>
<evidence type="ECO:0000256" key="2">
    <source>
        <dbReference type="ARBA" id="ARBA00022801"/>
    </source>
</evidence>
<dbReference type="GO" id="GO:0046872">
    <property type="term" value="F:metal ion binding"/>
    <property type="evidence" value="ECO:0007669"/>
    <property type="project" value="UniProtKB-KW"/>
</dbReference>
<dbReference type="GO" id="GO:0009245">
    <property type="term" value="P:lipid A biosynthetic process"/>
    <property type="evidence" value="ECO:0007669"/>
    <property type="project" value="TreeGrafter"/>
</dbReference>
<feature type="transmembrane region" description="Helical" evidence="4">
    <location>
        <begin position="145"/>
        <end position="166"/>
    </location>
</feature>
<keyword evidence="1" id="KW-0479">Metal-binding</keyword>
<accession>A0A1C3MZI2</accession>
<dbReference type="PANTHER" id="PTHR31302">
    <property type="entry name" value="TRANSMEMBRANE PROTEIN WITH METALLOPHOSPHOESTERASE DOMAIN-RELATED"/>
    <property type="match status" value="1"/>
</dbReference>
<sequence>MKRHAAHWARRGLTVLAVIVVAFAGVTGGTLLAGRVTADVGPLTVRLQLSPSTDGGSQISVPPLGSLFLDTHSGPARLTASLDSLDQKRAQALIGAPEGLAAAGASAPDDIRDALIRLGLRTVAASVLGTMLLAALTFRSTRRTAWAGTLALAITGGALGAAALTVRPGAIAEPRYEGLLVNAPTLIGDARRISDDYTRYADQLQRLVGNVGKLYSTMSDLPVYEASPDTTRVLHVSDLHLNPAAWPVIRTVVEQFDIDLVIDTGDITDWGSEPETAYVSTIRQLKVPYVYIRGNHDSARTAAAVAGQPNAVVLDNTITDVAGIRIAGIGDPRFTPDKQETDAGPWAEGATSPAAAGQRLADTVRAAGGPVDIALVHDPASAEPLAGAVPLVLAGHTHQRDVRMLPAPDGEPATRLAVQGSSGGAGLRGLEHEEPTPLAMSVLYFGPDHRLEAYDDIRVGGTGLAQVSLDRRVLDAVPPPEAAGAGAGEVPAATPSPAAAEPRPVEPTR</sequence>
<gene>
    <name evidence="6" type="ORF">GA0070620_1181</name>
</gene>
<organism evidence="6 7">
    <name type="scientific">Micromonospora krabiensis</name>
    <dbReference type="NCBI Taxonomy" id="307121"/>
    <lineage>
        <taxon>Bacteria</taxon>
        <taxon>Bacillati</taxon>
        <taxon>Actinomycetota</taxon>
        <taxon>Actinomycetes</taxon>
        <taxon>Micromonosporales</taxon>
        <taxon>Micromonosporaceae</taxon>
        <taxon>Micromonospora</taxon>
    </lineage>
</organism>
<dbReference type="EMBL" id="LT598496">
    <property type="protein sequence ID" value="SBV25704.1"/>
    <property type="molecule type" value="Genomic_DNA"/>
</dbReference>
<feature type="region of interest" description="Disordered" evidence="3">
    <location>
        <begin position="332"/>
        <end position="354"/>
    </location>
</feature>
<dbReference type="InterPro" id="IPR051158">
    <property type="entry name" value="Metallophosphoesterase_sf"/>
</dbReference>
<dbReference type="GO" id="GO:0008758">
    <property type="term" value="F:UDP-2,3-diacylglucosamine hydrolase activity"/>
    <property type="evidence" value="ECO:0007669"/>
    <property type="project" value="TreeGrafter"/>
</dbReference>
<dbReference type="PANTHER" id="PTHR31302:SF31">
    <property type="entry name" value="PHOSPHODIESTERASE YAEI"/>
    <property type="match status" value="1"/>
</dbReference>
<evidence type="ECO:0000256" key="4">
    <source>
        <dbReference type="SAM" id="Phobius"/>
    </source>
</evidence>
<dbReference type="Proteomes" id="UP000199393">
    <property type="component" value="Chromosome I"/>
</dbReference>
<dbReference type="STRING" id="307121.GA0070620_1181"/>
<proteinExistence type="predicted"/>
<reference evidence="7" key="1">
    <citation type="submission" date="2016-06" db="EMBL/GenBank/DDBJ databases">
        <authorList>
            <person name="Varghese N."/>
        </authorList>
    </citation>
    <scope>NUCLEOTIDE SEQUENCE [LARGE SCALE GENOMIC DNA]</scope>
    <source>
        <strain evidence="7">DSM 45344</strain>
    </source>
</reference>
<keyword evidence="2" id="KW-0378">Hydrolase</keyword>
<dbReference type="InterPro" id="IPR029052">
    <property type="entry name" value="Metallo-depent_PP-like"/>
</dbReference>
<evidence type="ECO:0000256" key="3">
    <source>
        <dbReference type="SAM" id="MobiDB-lite"/>
    </source>
</evidence>
<evidence type="ECO:0000259" key="5">
    <source>
        <dbReference type="Pfam" id="PF00149"/>
    </source>
</evidence>
<keyword evidence="4" id="KW-0812">Transmembrane</keyword>
<dbReference type="Gene3D" id="3.60.21.10">
    <property type="match status" value="1"/>
</dbReference>
<evidence type="ECO:0000256" key="1">
    <source>
        <dbReference type="ARBA" id="ARBA00022723"/>
    </source>
</evidence>
<dbReference type="InterPro" id="IPR004843">
    <property type="entry name" value="Calcineurin-like_PHP"/>
</dbReference>
<keyword evidence="7" id="KW-1185">Reference proteome</keyword>
<dbReference type="GO" id="GO:0016020">
    <property type="term" value="C:membrane"/>
    <property type="evidence" value="ECO:0007669"/>
    <property type="project" value="GOC"/>
</dbReference>
<protein>
    <submittedName>
        <fullName evidence="6">Calcineurin-like phosphoesterase</fullName>
    </submittedName>
</protein>
<feature type="region of interest" description="Disordered" evidence="3">
    <location>
        <begin position="477"/>
        <end position="509"/>
    </location>
</feature>
<feature type="domain" description="Calcineurin-like phosphoesterase" evidence="5">
    <location>
        <begin position="232"/>
        <end position="399"/>
    </location>
</feature>
<evidence type="ECO:0000313" key="6">
    <source>
        <dbReference type="EMBL" id="SBV25704.1"/>
    </source>
</evidence>
<feature type="transmembrane region" description="Helical" evidence="4">
    <location>
        <begin position="12"/>
        <end position="33"/>
    </location>
</feature>